<evidence type="ECO:0000313" key="2">
    <source>
        <dbReference type="Proteomes" id="UP001527099"/>
    </source>
</evidence>
<sequence>MSKVDENLDWLTSVSPVGYYYPFTANGYKLFYEDGIFCDFGILEADEVKQIPHGTGRMIWCEEGFDPAITAPTYSSSYDVNPQDINYAVGEILSSLYVGLCRYARGEKLSATRHIQNSALDKLLACSQLFAKEEACFKDPFQNERRYEQRFPALAASLSNMIQGYERCPESALEIISFLEKHTPINPFMKKLITEFAQDLIIKRS</sequence>
<organism evidence="1 2">
    <name type="scientific">Paenibacillus alginolyticus</name>
    <dbReference type="NCBI Taxonomy" id="59839"/>
    <lineage>
        <taxon>Bacteria</taxon>
        <taxon>Bacillati</taxon>
        <taxon>Bacillota</taxon>
        <taxon>Bacilli</taxon>
        <taxon>Bacillales</taxon>
        <taxon>Paenibacillaceae</taxon>
        <taxon>Paenibacillus</taxon>
    </lineage>
</organism>
<comment type="caution">
    <text evidence="1">The sequence shown here is derived from an EMBL/GenBank/DDBJ whole genome shotgun (WGS) entry which is preliminary data.</text>
</comment>
<gene>
    <name evidence="1" type="ORF">M5X19_22325</name>
</gene>
<accession>A0ABT4GHU6</accession>
<name>A0ABT4GHU6_9BACL</name>
<dbReference type="EMBL" id="JAMDMX010000078">
    <property type="protein sequence ID" value="MCY9695619.1"/>
    <property type="molecule type" value="Genomic_DNA"/>
</dbReference>
<evidence type="ECO:0000313" key="1">
    <source>
        <dbReference type="EMBL" id="MCY9695619.1"/>
    </source>
</evidence>
<dbReference type="Proteomes" id="UP001527099">
    <property type="component" value="Unassembled WGS sequence"/>
</dbReference>
<proteinExistence type="predicted"/>
<protein>
    <submittedName>
        <fullName evidence="1">Uncharacterized protein</fullName>
    </submittedName>
</protein>
<keyword evidence="2" id="KW-1185">Reference proteome</keyword>
<reference evidence="1 2" key="1">
    <citation type="submission" date="2022-05" db="EMBL/GenBank/DDBJ databases">
        <title>Genome Sequencing of Bee-Associated Microbes.</title>
        <authorList>
            <person name="Dunlap C."/>
        </authorList>
    </citation>
    <scope>NUCLEOTIDE SEQUENCE [LARGE SCALE GENOMIC DNA]</scope>
    <source>
        <strain evidence="1 2">NRRL B-14421</strain>
    </source>
</reference>
<dbReference type="RefSeq" id="WP_268616875.1">
    <property type="nucleotide sequence ID" value="NZ_JAMDMX010000078.1"/>
</dbReference>